<dbReference type="RefSeq" id="WP_186836413.1">
    <property type="nucleotide sequence ID" value="NZ_JACOPD010000003.1"/>
</dbReference>
<name>A0ABR7FYT1_9FIRM</name>
<dbReference type="InterPro" id="IPR005358">
    <property type="entry name" value="Puta_zinc/iron-chelating_dom"/>
</dbReference>
<evidence type="ECO:0000313" key="2">
    <source>
        <dbReference type="Proteomes" id="UP000628463"/>
    </source>
</evidence>
<proteinExistence type="predicted"/>
<keyword evidence="2" id="KW-1185">Reference proteome</keyword>
<evidence type="ECO:0000313" key="1">
    <source>
        <dbReference type="EMBL" id="MBC5680329.1"/>
    </source>
</evidence>
<protein>
    <submittedName>
        <fullName evidence="1">YkgJ family cysteine cluster protein</fullName>
    </submittedName>
</protein>
<dbReference type="Pfam" id="PF03692">
    <property type="entry name" value="CxxCxxCC"/>
    <property type="match status" value="1"/>
</dbReference>
<dbReference type="PANTHER" id="PTHR35866">
    <property type="entry name" value="PUTATIVE-RELATED"/>
    <property type="match status" value="1"/>
</dbReference>
<accession>A0ABR7FYT1</accession>
<reference evidence="1 2" key="1">
    <citation type="submission" date="2020-08" db="EMBL/GenBank/DDBJ databases">
        <title>Genome public.</title>
        <authorList>
            <person name="Liu C."/>
            <person name="Sun Q."/>
        </authorList>
    </citation>
    <scope>NUCLEOTIDE SEQUENCE [LARGE SCALE GENOMIC DNA]</scope>
    <source>
        <strain evidence="1 2">NSJ-43</strain>
    </source>
</reference>
<dbReference type="PANTHER" id="PTHR35866:SF1">
    <property type="entry name" value="YKGJ FAMILY CYSTEINE CLUSTER PROTEIN"/>
    <property type="match status" value="1"/>
</dbReference>
<organism evidence="1 2">
    <name type="scientific">Lachnospira hominis</name>
    <name type="common">ex Liu et al. 2021</name>
    <dbReference type="NCBI Taxonomy" id="2763051"/>
    <lineage>
        <taxon>Bacteria</taxon>
        <taxon>Bacillati</taxon>
        <taxon>Bacillota</taxon>
        <taxon>Clostridia</taxon>
        <taxon>Lachnospirales</taxon>
        <taxon>Lachnospiraceae</taxon>
        <taxon>Lachnospira</taxon>
    </lineage>
</organism>
<dbReference type="Proteomes" id="UP000628463">
    <property type="component" value="Unassembled WGS sequence"/>
</dbReference>
<gene>
    <name evidence="1" type="ORF">H8S01_05040</name>
</gene>
<sequence>MIRQESLEEISDGKLYSENDCVKADTGNCAGCRQVCCKGMEASIVLDPYDVYRLTQKTGKSFNELINDKIEINIVDGIMLPNMRMNPDTNACGFLLSDNRCAIHDARPGVCRMFPLGRYWEDDTHFKYILQKGQCNKDNLFKIKVKKWIDMHEGEPYREFIILWHVYLKQIKSAALNLDEQQLRILCMYTLKTFFVTPYMSSDADGFFREVRERIQKAYTDLGMR</sequence>
<comment type="caution">
    <text evidence="1">The sequence shown here is derived from an EMBL/GenBank/DDBJ whole genome shotgun (WGS) entry which is preliminary data.</text>
</comment>
<dbReference type="EMBL" id="JACOPD010000003">
    <property type="protein sequence ID" value="MBC5680329.1"/>
    <property type="molecule type" value="Genomic_DNA"/>
</dbReference>